<sequence length="287" mass="32365">MTSPPIQWYPGHIAKAERSLVEQLKKVDVVLEVRDARIPLSSRHPQVATWIGNKEHVLVLNRVDMIPLQIQQAWTEWFRSQGVQPYFTNANQGQGISVLLQATKDTGDRMNRRRRERDMLPRPVRAVVIGFPNVGKSALINRLLKRKVVNSARRPGITRQLRWVRISDQLELLDAPGVLPSRMEDQEAALQLAICDDIGEAAYDNQRVAAAFIDRLKLLQAQAPEVAFEAPLRSRYGLDPATITGESFLETLAEQRYQGNKERTSVQILNDFRKGLLGAIALDLPPG</sequence>
<dbReference type="PIRSF" id="PIRSF006230">
    <property type="entry name" value="MG442"/>
    <property type="match status" value="1"/>
</dbReference>
<dbReference type="SUPFAM" id="SSF52540">
    <property type="entry name" value="P-loop containing nucleoside triphosphate hydrolases"/>
    <property type="match status" value="1"/>
</dbReference>
<reference evidence="6" key="1">
    <citation type="submission" date="2021-05" db="EMBL/GenBank/DDBJ databases">
        <authorList>
            <person name="Pietrasiak N."/>
            <person name="Ward R."/>
            <person name="Stajich J.E."/>
            <person name="Kurbessoian T."/>
        </authorList>
    </citation>
    <scope>NUCLEOTIDE SEQUENCE</scope>
    <source>
        <strain evidence="6">UHER 2000/2452</strain>
    </source>
</reference>
<keyword evidence="3" id="KW-0963">Cytoplasm</keyword>
<dbReference type="GO" id="GO:0003924">
    <property type="term" value="F:GTPase activity"/>
    <property type="evidence" value="ECO:0007669"/>
    <property type="project" value="TreeGrafter"/>
</dbReference>
<dbReference type="GO" id="GO:0006412">
    <property type="term" value="P:translation"/>
    <property type="evidence" value="ECO:0007669"/>
    <property type="project" value="TreeGrafter"/>
</dbReference>
<feature type="binding site" evidence="4">
    <location>
        <begin position="61"/>
        <end position="64"/>
    </location>
    <ligand>
        <name>GTP</name>
        <dbReference type="ChEBI" id="CHEBI:37565"/>
    </ligand>
</feature>
<dbReference type="InterPro" id="IPR019991">
    <property type="entry name" value="GTP-bd_ribosome_bgen"/>
</dbReference>
<dbReference type="Gene3D" id="3.40.50.300">
    <property type="entry name" value="P-loop containing nucleotide triphosphate hydrolases"/>
    <property type="match status" value="1"/>
</dbReference>
<dbReference type="AlphaFoldDB" id="A0A951UNG8"/>
<evidence type="ECO:0000259" key="5">
    <source>
        <dbReference type="PROSITE" id="PS51721"/>
    </source>
</evidence>
<evidence type="ECO:0000256" key="2">
    <source>
        <dbReference type="ARBA" id="ARBA00023134"/>
    </source>
</evidence>
<keyword evidence="2 3" id="KW-0342">GTP-binding</keyword>
<dbReference type="Pfam" id="PF01926">
    <property type="entry name" value="MMR_HSR1"/>
    <property type="match status" value="1"/>
</dbReference>
<dbReference type="InterPro" id="IPR030378">
    <property type="entry name" value="G_CP_dom"/>
</dbReference>
<dbReference type="PANTHER" id="PTHR45782:SF5">
    <property type="entry name" value="DAR GTPASE 3, CHLOROPLASTIC"/>
    <property type="match status" value="1"/>
</dbReference>
<comment type="caution">
    <text evidence="6">The sequence shown here is derived from an EMBL/GenBank/DDBJ whole genome shotgun (WGS) entry which is preliminary data.</text>
</comment>
<dbReference type="GO" id="GO:0005525">
    <property type="term" value="F:GTP binding"/>
    <property type="evidence" value="ECO:0007669"/>
    <property type="project" value="UniProtKB-KW"/>
</dbReference>
<dbReference type="PRINTS" id="PR00326">
    <property type="entry name" value="GTP1OBG"/>
</dbReference>
<dbReference type="Proteomes" id="UP000757435">
    <property type="component" value="Unassembled WGS sequence"/>
</dbReference>
<evidence type="ECO:0000256" key="3">
    <source>
        <dbReference type="PIRNR" id="PIRNR006230"/>
    </source>
</evidence>
<feature type="binding site" evidence="4">
    <location>
        <position position="177"/>
    </location>
    <ligand>
        <name>GTP</name>
        <dbReference type="ChEBI" id="CHEBI:37565"/>
    </ligand>
</feature>
<dbReference type="EMBL" id="JAHHHD010000021">
    <property type="protein sequence ID" value="MBW4660440.1"/>
    <property type="molecule type" value="Genomic_DNA"/>
</dbReference>
<dbReference type="InterPro" id="IPR023179">
    <property type="entry name" value="GTP-bd_ortho_bundle_sf"/>
</dbReference>
<evidence type="ECO:0000256" key="1">
    <source>
        <dbReference type="ARBA" id="ARBA00022741"/>
    </source>
</evidence>
<dbReference type="InterPro" id="IPR016478">
    <property type="entry name" value="GTPase_MTG1"/>
</dbReference>
<dbReference type="CDD" id="cd01856">
    <property type="entry name" value="YlqF"/>
    <property type="match status" value="1"/>
</dbReference>
<evidence type="ECO:0000313" key="6">
    <source>
        <dbReference type="EMBL" id="MBW4660440.1"/>
    </source>
</evidence>
<keyword evidence="1 3" id="KW-0547">Nucleotide-binding</keyword>
<dbReference type="PROSITE" id="PS51721">
    <property type="entry name" value="G_CP"/>
    <property type="match status" value="1"/>
</dbReference>
<gene>
    <name evidence="6" type="primary">ylqF</name>
    <name evidence="6" type="ORF">KME15_17340</name>
</gene>
<evidence type="ECO:0000256" key="4">
    <source>
        <dbReference type="PIRSR" id="PIRSR006230-1"/>
    </source>
</evidence>
<organism evidence="6 7">
    <name type="scientific">Drouetiella hepatica Uher 2000/2452</name>
    <dbReference type="NCBI Taxonomy" id="904376"/>
    <lineage>
        <taxon>Bacteria</taxon>
        <taxon>Bacillati</taxon>
        <taxon>Cyanobacteriota</taxon>
        <taxon>Cyanophyceae</taxon>
        <taxon>Oculatellales</taxon>
        <taxon>Oculatellaceae</taxon>
        <taxon>Drouetiella</taxon>
    </lineage>
</organism>
<dbReference type="GO" id="GO:0005737">
    <property type="term" value="C:cytoplasm"/>
    <property type="evidence" value="ECO:0007669"/>
    <property type="project" value="UniProtKB-SubCell"/>
</dbReference>
<dbReference type="Gene3D" id="1.10.1580.10">
    <property type="match status" value="1"/>
</dbReference>
<proteinExistence type="inferred from homology"/>
<dbReference type="InterPro" id="IPR006073">
    <property type="entry name" value="GTP-bd"/>
</dbReference>
<protein>
    <recommendedName>
        <fullName evidence="3">Ribosome biogenesis GTPase A</fullName>
    </recommendedName>
</protein>
<dbReference type="NCBIfam" id="TIGR03596">
    <property type="entry name" value="GTPase_YlqF"/>
    <property type="match status" value="1"/>
</dbReference>
<accession>A0A951UNG8</accession>
<reference evidence="6" key="2">
    <citation type="journal article" date="2022" name="Microbiol. Resour. Announc.">
        <title>Metagenome Sequencing to Explore Phylogenomics of Terrestrial Cyanobacteria.</title>
        <authorList>
            <person name="Ward R.D."/>
            <person name="Stajich J.E."/>
            <person name="Johansen J.R."/>
            <person name="Huntemann M."/>
            <person name="Clum A."/>
            <person name="Foster B."/>
            <person name="Foster B."/>
            <person name="Roux S."/>
            <person name="Palaniappan K."/>
            <person name="Varghese N."/>
            <person name="Mukherjee S."/>
            <person name="Reddy T.B.K."/>
            <person name="Daum C."/>
            <person name="Copeland A."/>
            <person name="Chen I.A."/>
            <person name="Ivanova N.N."/>
            <person name="Kyrpides N.C."/>
            <person name="Shapiro N."/>
            <person name="Eloe-Fadrosh E.A."/>
            <person name="Pietrasiak N."/>
        </authorList>
    </citation>
    <scope>NUCLEOTIDE SEQUENCE</scope>
    <source>
        <strain evidence="6">UHER 2000/2452</strain>
    </source>
</reference>
<comment type="subcellular location">
    <subcellularLocation>
        <location evidence="3">Cytoplasm</location>
    </subcellularLocation>
</comment>
<dbReference type="InterPro" id="IPR027417">
    <property type="entry name" value="P-loop_NTPase"/>
</dbReference>
<evidence type="ECO:0000313" key="7">
    <source>
        <dbReference type="Proteomes" id="UP000757435"/>
    </source>
</evidence>
<comment type="function">
    <text evidence="3">Required for a late step of 50S ribosomal subunit assembly. Has GTPase activity.</text>
</comment>
<dbReference type="FunFam" id="3.40.50.300:FF:001189">
    <property type="entry name" value="DAR GTPase 3 chloroplastic"/>
    <property type="match status" value="1"/>
</dbReference>
<comment type="similarity">
    <text evidence="3">Belongs to the TRAFAC class YlqF/YawG GTPase family. MTG1 subfamily.</text>
</comment>
<dbReference type="PANTHER" id="PTHR45782">
    <property type="entry name" value="MITOCHONDRIAL RIBOSOME-ASSOCIATED GTPASE 1"/>
    <property type="match status" value="1"/>
</dbReference>
<feature type="domain" description="CP-type G" evidence="5">
    <location>
        <begin position="18"/>
        <end position="181"/>
    </location>
</feature>
<name>A0A951UNG8_9CYAN</name>